<proteinExistence type="predicted"/>
<accession>A0ABR0V7L4</accession>
<evidence type="ECO:0000313" key="3">
    <source>
        <dbReference type="Proteomes" id="UP001318860"/>
    </source>
</evidence>
<keyword evidence="3" id="KW-1185">Reference proteome</keyword>
<feature type="compositionally biased region" description="Basic and acidic residues" evidence="1">
    <location>
        <begin position="64"/>
        <end position="74"/>
    </location>
</feature>
<dbReference type="EMBL" id="JABTTQ020001421">
    <property type="protein sequence ID" value="KAK6131165.1"/>
    <property type="molecule type" value="Genomic_DNA"/>
</dbReference>
<sequence>MEEVLIAAHEKRDNGHTTEDCFTLKREIERLIQKRYLKDYVDQNRLRCDLRPRKDEPSWAQRSPDPRKDGRRDTHVAEIIDVISG</sequence>
<feature type="region of interest" description="Disordered" evidence="1">
    <location>
        <begin position="52"/>
        <end position="74"/>
    </location>
</feature>
<gene>
    <name evidence="2" type="ORF">DH2020_035094</name>
</gene>
<protein>
    <recommendedName>
        <fullName evidence="4">Reverse transcriptase domain-containing protein</fullName>
    </recommendedName>
</protein>
<reference evidence="2 3" key="1">
    <citation type="journal article" date="2021" name="Comput. Struct. Biotechnol. J.">
        <title>De novo genome assembly of the potent medicinal plant Rehmannia glutinosa using nanopore technology.</title>
        <authorList>
            <person name="Ma L."/>
            <person name="Dong C."/>
            <person name="Song C."/>
            <person name="Wang X."/>
            <person name="Zheng X."/>
            <person name="Niu Y."/>
            <person name="Chen S."/>
            <person name="Feng W."/>
        </authorList>
    </citation>
    <scope>NUCLEOTIDE SEQUENCE [LARGE SCALE GENOMIC DNA]</scope>
    <source>
        <strain evidence="2">DH-2019</strain>
    </source>
</reference>
<evidence type="ECO:0008006" key="4">
    <source>
        <dbReference type="Google" id="ProtNLM"/>
    </source>
</evidence>
<name>A0ABR0V7L4_REHGL</name>
<evidence type="ECO:0000313" key="2">
    <source>
        <dbReference type="EMBL" id="KAK6131165.1"/>
    </source>
</evidence>
<comment type="caution">
    <text evidence="2">The sequence shown here is derived from an EMBL/GenBank/DDBJ whole genome shotgun (WGS) entry which is preliminary data.</text>
</comment>
<organism evidence="2 3">
    <name type="scientific">Rehmannia glutinosa</name>
    <name type="common">Chinese foxglove</name>
    <dbReference type="NCBI Taxonomy" id="99300"/>
    <lineage>
        <taxon>Eukaryota</taxon>
        <taxon>Viridiplantae</taxon>
        <taxon>Streptophyta</taxon>
        <taxon>Embryophyta</taxon>
        <taxon>Tracheophyta</taxon>
        <taxon>Spermatophyta</taxon>
        <taxon>Magnoliopsida</taxon>
        <taxon>eudicotyledons</taxon>
        <taxon>Gunneridae</taxon>
        <taxon>Pentapetalae</taxon>
        <taxon>asterids</taxon>
        <taxon>lamiids</taxon>
        <taxon>Lamiales</taxon>
        <taxon>Orobanchaceae</taxon>
        <taxon>Rehmannieae</taxon>
        <taxon>Rehmannia</taxon>
    </lineage>
</organism>
<dbReference type="Proteomes" id="UP001318860">
    <property type="component" value="Unassembled WGS sequence"/>
</dbReference>
<evidence type="ECO:0000256" key="1">
    <source>
        <dbReference type="SAM" id="MobiDB-lite"/>
    </source>
</evidence>